<dbReference type="eggNOG" id="COG4942">
    <property type="taxonomic scope" value="Bacteria"/>
</dbReference>
<proteinExistence type="predicted"/>
<keyword evidence="3" id="KW-0472">Membrane</keyword>
<feature type="domain" description="Peptidase M56" evidence="4">
    <location>
        <begin position="137"/>
        <end position="231"/>
    </location>
</feature>
<organism evidence="5 6">
    <name type="scientific">Croceibacter atlanticus (strain ATCC BAA-628 / JCM 21780 / CIP 108009 / IAM 15332 / KCTC 12090 / HTCC2559)</name>
    <dbReference type="NCBI Taxonomy" id="216432"/>
    <lineage>
        <taxon>Bacteria</taxon>
        <taxon>Pseudomonadati</taxon>
        <taxon>Bacteroidota</taxon>
        <taxon>Flavobacteriia</taxon>
        <taxon>Flavobacteriales</taxon>
        <taxon>Flavobacteriaceae</taxon>
        <taxon>Croceibacter</taxon>
    </lineage>
</organism>
<gene>
    <name evidence="5" type="ordered locus">CA2559_07781</name>
</gene>
<dbReference type="Pfam" id="PF05569">
    <property type="entry name" value="Peptidase_M56"/>
    <property type="match status" value="1"/>
</dbReference>
<evidence type="ECO:0000259" key="4">
    <source>
        <dbReference type="Pfam" id="PF05569"/>
    </source>
</evidence>
<dbReference type="HOGENOM" id="CLU_013798_0_0_10"/>
<dbReference type="Proteomes" id="UP000002297">
    <property type="component" value="Chromosome"/>
</dbReference>
<dbReference type="PANTHER" id="PTHR34978:SF3">
    <property type="entry name" value="SLR0241 PROTEIN"/>
    <property type="match status" value="1"/>
</dbReference>
<dbReference type="InterPro" id="IPR008756">
    <property type="entry name" value="Peptidase_M56"/>
</dbReference>
<name>A3UBB4_CROAH</name>
<feature type="compositionally biased region" description="Pro residues" evidence="2">
    <location>
        <begin position="387"/>
        <end position="396"/>
    </location>
</feature>
<protein>
    <submittedName>
        <fullName evidence="5">Conserved hypothetical transmembrane protein</fullName>
    </submittedName>
</protein>
<dbReference type="KEGG" id="cat:CA2559_07781"/>
<feature type="transmembrane region" description="Helical" evidence="3">
    <location>
        <begin position="66"/>
        <end position="84"/>
    </location>
</feature>
<evidence type="ECO:0000313" key="6">
    <source>
        <dbReference type="Proteomes" id="UP000002297"/>
    </source>
</evidence>
<dbReference type="STRING" id="216432.CA2559_07781"/>
<dbReference type="InterPro" id="IPR052173">
    <property type="entry name" value="Beta-lactam_resp_regulator"/>
</dbReference>
<sequence length="624" mass="71082">MVLEQEKAHKTKRYFLLASLVLSFLVPLITFTSYEYVEPISDPTTLLTLADGEDAAVNKANTSLNIILGIYCLGVAVYLIRFLINLNKIRVSILQHNTVKNNIYTAVLVLKRIVPHSFFNYIFINKDAYTTNAIPAEVFQHEEAHIKQKHSLDLLFIEVLQIIFWFNPLLYFTKKAIKLNHEFLADEAVVNQHKNIETYQHLLVNFSSNPHQVALSSSFNYSLTKKRILMLSKSSSKLKWLRLFAILPLLAGLLFSFSSRETIYKTMLVPTENVASNTTKVITKNLSQEKQIVLSVNENTIKINNKVVALENVTDEINKITKGWSKQELIDPNIKVSFKNVPKNGIANIELAFKASRLGKANPKKSFILPPPPPPPAPPKQATKELVPPPPPPPLSPTQTSGQVEINGKEHYFVKDGESIRYFNRFAGEVDKEGTPLDPEMTEERIKALEKLHEERQKLSKEEKHLKKSEKRLKKFEAKVEDHEKKRAELLKEKSEKQREAYEKAMVKRAEAIEKRSKKLEDRKEYITKRYKDNKVVEVYDVSEADEMPPIPPLPPTPPTSTPTEIIKNMSKAGATFYLEEKEITPKEALEIVAKDKDINMLANPNAKHGKYVKLSKAPISISN</sequence>
<keyword evidence="3 5" id="KW-0812">Transmembrane</keyword>
<dbReference type="CDD" id="cd07341">
    <property type="entry name" value="M56_BlaR1_MecR1_like"/>
    <property type="match status" value="1"/>
</dbReference>
<feature type="region of interest" description="Disordered" evidence="2">
    <location>
        <begin position="544"/>
        <end position="565"/>
    </location>
</feature>
<dbReference type="EMBL" id="CP002046">
    <property type="protein sequence ID" value="EAP85915.1"/>
    <property type="molecule type" value="Genomic_DNA"/>
</dbReference>
<keyword evidence="3" id="KW-1133">Transmembrane helix</keyword>
<evidence type="ECO:0000256" key="3">
    <source>
        <dbReference type="SAM" id="Phobius"/>
    </source>
</evidence>
<feature type="compositionally biased region" description="Pro residues" evidence="2">
    <location>
        <begin position="549"/>
        <end position="561"/>
    </location>
</feature>
<feature type="coiled-coil region" evidence="1">
    <location>
        <begin position="449"/>
        <end position="530"/>
    </location>
</feature>
<evidence type="ECO:0000313" key="5">
    <source>
        <dbReference type="EMBL" id="EAP85915.1"/>
    </source>
</evidence>
<feature type="region of interest" description="Disordered" evidence="2">
    <location>
        <begin position="362"/>
        <end position="402"/>
    </location>
</feature>
<feature type="transmembrane region" description="Helical" evidence="3">
    <location>
        <begin position="14"/>
        <end position="34"/>
    </location>
</feature>
<keyword evidence="1" id="KW-0175">Coiled coil</keyword>
<dbReference type="eggNOG" id="COG4219">
    <property type="taxonomic scope" value="Bacteria"/>
</dbReference>
<feature type="transmembrane region" description="Helical" evidence="3">
    <location>
        <begin position="240"/>
        <end position="258"/>
    </location>
</feature>
<evidence type="ECO:0000256" key="2">
    <source>
        <dbReference type="SAM" id="MobiDB-lite"/>
    </source>
</evidence>
<keyword evidence="6" id="KW-1185">Reference proteome</keyword>
<feature type="compositionally biased region" description="Pro residues" evidence="2">
    <location>
        <begin position="369"/>
        <end position="379"/>
    </location>
</feature>
<reference evidence="5 6" key="1">
    <citation type="journal article" date="2010" name="J. Bacteriol.">
        <title>The complete genome sequence of Croceibacter atlanticus HTCC2559T.</title>
        <authorList>
            <person name="Oh H.M."/>
            <person name="Kang I."/>
            <person name="Ferriera S."/>
            <person name="Giovannoni S.J."/>
            <person name="Cho J.C."/>
        </authorList>
    </citation>
    <scope>NUCLEOTIDE SEQUENCE [LARGE SCALE GENOMIC DNA]</scope>
    <source>
        <strain evidence="6">ATCC BAA-628 / HTCC2559 / KCTC 12090</strain>
    </source>
</reference>
<dbReference type="PANTHER" id="PTHR34978">
    <property type="entry name" value="POSSIBLE SENSOR-TRANSDUCER PROTEIN BLAR"/>
    <property type="match status" value="1"/>
</dbReference>
<dbReference type="AlphaFoldDB" id="A3UBB4"/>
<evidence type="ECO:0000256" key="1">
    <source>
        <dbReference type="SAM" id="Coils"/>
    </source>
</evidence>
<accession>A3UBB4</accession>